<evidence type="ECO:0008006" key="3">
    <source>
        <dbReference type="Google" id="ProtNLM"/>
    </source>
</evidence>
<dbReference type="AlphaFoldDB" id="A0A4Y2FAU3"/>
<protein>
    <recommendedName>
        <fullName evidence="3">SCAN domain-containing protein 3</fullName>
    </recommendedName>
</protein>
<evidence type="ECO:0000313" key="2">
    <source>
        <dbReference type="Proteomes" id="UP000499080"/>
    </source>
</evidence>
<gene>
    <name evidence="1" type="ORF">AVEN_37436_1</name>
</gene>
<sequence length="217" mass="25006">MKLSVQQTLQKINDIIAHSSRTTDESIRAEVPNLWYAYSWGYAKSKLGSFFFELNCSRLCLELSGCERQWRCSFGKEKVCIAPLSVHRYFLMFNRAWCTCILCLKSPPPAHFSDKVRVAKLAYLCDIFSLFNELNLCLQGKMTTVFKLAEKVAAFKAKLELWGRRVNRGNLDMFQTLAGILGETEPEHSFSQLVHDHLSLLLKENVLLPNHKRPTNW</sequence>
<accession>A0A4Y2FAU3</accession>
<proteinExistence type="predicted"/>
<comment type="caution">
    <text evidence="1">The sequence shown here is derived from an EMBL/GenBank/DDBJ whole genome shotgun (WGS) entry which is preliminary data.</text>
</comment>
<dbReference type="EMBL" id="BGPR01000874">
    <property type="protein sequence ID" value="GBM38633.1"/>
    <property type="molecule type" value="Genomic_DNA"/>
</dbReference>
<name>A0A4Y2FAU3_ARAVE</name>
<dbReference type="PANTHER" id="PTHR45913">
    <property type="entry name" value="EPM2A-INTERACTING PROTEIN 1"/>
    <property type="match status" value="1"/>
</dbReference>
<keyword evidence="2" id="KW-1185">Reference proteome</keyword>
<organism evidence="1 2">
    <name type="scientific">Araneus ventricosus</name>
    <name type="common">Orbweaver spider</name>
    <name type="synonym">Epeira ventricosa</name>
    <dbReference type="NCBI Taxonomy" id="182803"/>
    <lineage>
        <taxon>Eukaryota</taxon>
        <taxon>Metazoa</taxon>
        <taxon>Ecdysozoa</taxon>
        <taxon>Arthropoda</taxon>
        <taxon>Chelicerata</taxon>
        <taxon>Arachnida</taxon>
        <taxon>Araneae</taxon>
        <taxon>Araneomorphae</taxon>
        <taxon>Entelegynae</taxon>
        <taxon>Araneoidea</taxon>
        <taxon>Araneidae</taxon>
        <taxon>Araneus</taxon>
    </lineage>
</organism>
<evidence type="ECO:0000313" key="1">
    <source>
        <dbReference type="EMBL" id="GBM38633.1"/>
    </source>
</evidence>
<dbReference type="Proteomes" id="UP000499080">
    <property type="component" value="Unassembled WGS sequence"/>
</dbReference>
<reference evidence="1 2" key="1">
    <citation type="journal article" date="2019" name="Sci. Rep.">
        <title>Orb-weaving spider Araneus ventricosus genome elucidates the spidroin gene catalogue.</title>
        <authorList>
            <person name="Kono N."/>
            <person name="Nakamura H."/>
            <person name="Ohtoshi R."/>
            <person name="Moran D.A.P."/>
            <person name="Shinohara A."/>
            <person name="Yoshida Y."/>
            <person name="Fujiwara M."/>
            <person name="Mori M."/>
            <person name="Tomita M."/>
            <person name="Arakawa K."/>
        </authorList>
    </citation>
    <scope>NUCLEOTIDE SEQUENCE [LARGE SCALE GENOMIC DNA]</scope>
</reference>
<dbReference type="PANTHER" id="PTHR45913:SF19">
    <property type="entry name" value="LOW QUALITY PROTEIN: ZINC FINGER BED DOMAIN-CONTAINING PROTEIN 5-LIKE"/>
    <property type="match status" value="1"/>
</dbReference>